<feature type="region of interest" description="Disordered" evidence="1">
    <location>
        <begin position="183"/>
        <end position="222"/>
    </location>
</feature>
<dbReference type="EMBL" id="JAEHOE010000072">
    <property type="protein sequence ID" value="KAG2489536.1"/>
    <property type="molecule type" value="Genomic_DNA"/>
</dbReference>
<dbReference type="AlphaFoldDB" id="A0A836BUG2"/>
<sequence length="350" mass="35124">MGLFSCFTGSIDTRERSKTSGKTRNTVDSAGHGATSPGPDTAVRGRDGNSALHHAPPQLPSPPQPCSPGLGKYACNGPSSTSGPVPTSPFDAPAASLASPIPSRRSDAGAASFLASNRPSPSSATGPRELPSPLYHGPPCPNGPGSYSQYGLPESPGLAFPRVHASPGNSLYGVSPPYAPAGYTAYRPCSSTSRGPEPGTPERNTPPQGARPSPANSRAAKDAEDAALVQFLLARGMTGSVAVIMQRRAASATRGSGSLTAGGAGPERISPPGPSRPSQAKPRRASVAGGGAGGGESKRLSGAGARQRRTSLGEPEPTHVVETAAPLSGPGRASHRYAAYAQGVAMGGGR</sequence>
<feature type="compositionally biased region" description="Low complexity" evidence="1">
    <location>
        <begin position="67"/>
        <end position="103"/>
    </location>
</feature>
<feature type="region of interest" description="Disordered" evidence="1">
    <location>
        <begin position="248"/>
        <end position="332"/>
    </location>
</feature>
<dbReference type="Proteomes" id="UP000612055">
    <property type="component" value="Unassembled WGS sequence"/>
</dbReference>
<feature type="compositionally biased region" description="Pro residues" evidence="1">
    <location>
        <begin position="57"/>
        <end position="66"/>
    </location>
</feature>
<evidence type="ECO:0000256" key="1">
    <source>
        <dbReference type="SAM" id="MobiDB-lite"/>
    </source>
</evidence>
<evidence type="ECO:0000313" key="2">
    <source>
        <dbReference type="EMBL" id="KAG2489536.1"/>
    </source>
</evidence>
<organism evidence="2 3">
    <name type="scientific">Edaphochlamys debaryana</name>
    <dbReference type="NCBI Taxonomy" id="47281"/>
    <lineage>
        <taxon>Eukaryota</taxon>
        <taxon>Viridiplantae</taxon>
        <taxon>Chlorophyta</taxon>
        <taxon>core chlorophytes</taxon>
        <taxon>Chlorophyceae</taxon>
        <taxon>CS clade</taxon>
        <taxon>Chlamydomonadales</taxon>
        <taxon>Chlamydomonadales incertae sedis</taxon>
        <taxon>Edaphochlamys</taxon>
    </lineage>
</organism>
<comment type="caution">
    <text evidence="2">The sequence shown here is derived from an EMBL/GenBank/DDBJ whole genome shotgun (WGS) entry which is preliminary data.</text>
</comment>
<protein>
    <submittedName>
        <fullName evidence="2">Uncharacterized protein</fullName>
    </submittedName>
</protein>
<evidence type="ECO:0000313" key="3">
    <source>
        <dbReference type="Proteomes" id="UP000612055"/>
    </source>
</evidence>
<gene>
    <name evidence="2" type="ORF">HYH03_011987</name>
</gene>
<name>A0A836BUG2_9CHLO</name>
<feature type="compositionally biased region" description="Polar residues" evidence="1">
    <location>
        <begin position="114"/>
        <end position="125"/>
    </location>
</feature>
<feature type="region of interest" description="Disordered" evidence="1">
    <location>
        <begin position="1"/>
        <end position="158"/>
    </location>
</feature>
<accession>A0A836BUG2</accession>
<reference evidence="2" key="1">
    <citation type="journal article" date="2020" name="bioRxiv">
        <title>Comparative genomics of Chlamydomonas.</title>
        <authorList>
            <person name="Craig R.J."/>
            <person name="Hasan A.R."/>
            <person name="Ness R.W."/>
            <person name="Keightley P.D."/>
        </authorList>
    </citation>
    <scope>NUCLEOTIDE SEQUENCE</scope>
    <source>
        <strain evidence="2">CCAP 11/70</strain>
    </source>
</reference>
<proteinExistence type="predicted"/>
<keyword evidence="3" id="KW-1185">Reference proteome</keyword>